<organism evidence="15 16">
    <name type="scientific">Parastrongyloides trichosuri</name>
    <name type="common">Possum-specific nematode worm</name>
    <dbReference type="NCBI Taxonomy" id="131310"/>
    <lineage>
        <taxon>Eukaryota</taxon>
        <taxon>Metazoa</taxon>
        <taxon>Ecdysozoa</taxon>
        <taxon>Nematoda</taxon>
        <taxon>Chromadorea</taxon>
        <taxon>Rhabditida</taxon>
        <taxon>Tylenchina</taxon>
        <taxon>Panagrolaimomorpha</taxon>
        <taxon>Strongyloidoidea</taxon>
        <taxon>Strongyloididae</taxon>
        <taxon>Parastrongyloides</taxon>
    </lineage>
</organism>
<dbReference type="WBParaSite" id="PTRK_0000583800.1">
    <property type="protein sequence ID" value="PTRK_0000583800.1"/>
    <property type="gene ID" value="PTRK_0000583800"/>
</dbReference>
<feature type="domain" description="Fucosyltransferase N-terminal" evidence="14">
    <location>
        <begin position="26"/>
        <end position="131"/>
    </location>
</feature>
<comment type="subcellular location">
    <subcellularLocation>
        <location evidence="1 12">Golgi apparatus</location>
        <location evidence="1 12">Golgi stack membrane</location>
        <topology evidence="1 12">Single-pass type II membrane protein</topology>
    </subcellularLocation>
</comment>
<dbReference type="Pfam" id="PF17039">
    <property type="entry name" value="Glyco_tran_10_N"/>
    <property type="match status" value="1"/>
</dbReference>
<keyword evidence="4 12" id="KW-0328">Glycosyltransferase</keyword>
<evidence type="ECO:0000313" key="15">
    <source>
        <dbReference type="Proteomes" id="UP000038045"/>
    </source>
</evidence>
<dbReference type="STRING" id="131310.A0A0N4ZE02"/>
<keyword evidence="6 12" id="KW-0812">Transmembrane</keyword>
<dbReference type="GO" id="GO:0008417">
    <property type="term" value="F:fucosyltransferase activity"/>
    <property type="evidence" value="ECO:0007669"/>
    <property type="project" value="InterPro"/>
</dbReference>
<evidence type="ECO:0000256" key="3">
    <source>
        <dbReference type="ARBA" id="ARBA00008919"/>
    </source>
</evidence>
<feature type="domain" description="Fucosyltransferase C-terminal" evidence="13">
    <location>
        <begin position="160"/>
        <end position="333"/>
    </location>
</feature>
<keyword evidence="9 12" id="KW-0333">Golgi apparatus</keyword>
<dbReference type="InterPro" id="IPR031481">
    <property type="entry name" value="Glyco_tran_10_N"/>
</dbReference>
<sequence length="354" mass="43159">MMNSLLIQFILLLSIFIYIISSEFPILVWYQRKWHKEESCQYLQCYTTFDRKKLINSSAVIINEYHVKSDGDKISFQFPDKTINPKALYIYSLFESSVRSFKRKEYNKVKLPRNYFNAIYSYINTSDIVHRFSGPWIFIPSIKQEITSEIKSRIKNSVLKDKKHSITWIVSHCRTVSGREKSIKQLERYIDIKQYGKCSDNKIRKDEKIIKKLFQKSYFFIASENTDCYGYITEKYWDRYYYNSIPIVNIRSIYQNTLPPHSFIAMDDFKNSKDMVKFLKYLIKNKDKYIEYFYYKYQGWYNTRHNEFCSLCHELILFKKNNISRTYEDTREWIRRNDKCYTNDYVYKLWNHLL</sequence>
<evidence type="ECO:0000256" key="6">
    <source>
        <dbReference type="ARBA" id="ARBA00022692"/>
    </source>
</evidence>
<feature type="transmembrane region" description="Helical" evidence="12">
    <location>
        <begin position="6"/>
        <end position="30"/>
    </location>
</feature>
<evidence type="ECO:0000256" key="4">
    <source>
        <dbReference type="ARBA" id="ARBA00022676"/>
    </source>
</evidence>
<reference evidence="16" key="1">
    <citation type="submission" date="2017-02" db="UniProtKB">
        <authorList>
            <consortium name="WormBaseParasite"/>
        </authorList>
    </citation>
    <scope>IDENTIFICATION</scope>
</reference>
<evidence type="ECO:0000256" key="7">
    <source>
        <dbReference type="ARBA" id="ARBA00022968"/>
    </source>
</evidence>
<keyword evidence="5 12" id="KW-0808">Transferase</keyword>
<dbReference type="AlphaFoldDB" id="A0A0N4ZE02"/>
<dbReference type="SUPFAM" id="SSF53756">
    <property type="entry name" value="UDP-Glycosyltransferase/glycogen phosphorylase"/>
    <property type="match status" value="1"/>
</dbReference>
<dbReference type="Pfam" id="PF00852">
    <property type="entry name" value="Glyco_transf_10"/>
    <property type="match status" value="1"/>
</dbReference>
<evidence type="ECO:0000256" key="10">
    <source>
        <dbReference type="ARBA" id="ARBA00023136"/>
    </source>
</evidence>
<keyword evidence="11" id="KW-0325">Glycoprotein</keyword>
<dbReference type="Proteomes" id="UP000038045">
    <property type="component" value="Unplaced"/>
</dbReference>
<evidence type="ECO:0000256" key="1">
    <source>
        <dbReference type="ARBA" id="ARBA00004447"/>
    </source>
</evidence>
<dbReference type="PANTHER" id="PTHR48438:SF1">
    <property type="entry name" value="ALPHA-(1,3)-FUCOSYLTRANSFERASE C-RELATED"/>
    <property type="match status" value="1"/>
</dbReference>
<keyword evidence="15" id="KW-1185">Reference proteome</keyword>
<evidence type="ECO:0000256" key="9">
    <source>
        <dbReference type="ARBA" id="ARBA00023034"/>
    </source>
</evidence>
<dbReference type="UniPathway" id="UPA00378"/>
<dbReference type="InterPro" id="IPR038577">
    <property type="entry name" value="GT10-like_C_sf"/>
</dbReference>
<evidence type="ECO:0000256" key="11">
    <source>
        <dbReference type="ARBA" id="ARBA00023180"/>
    </source>
</evidence>
<evidence type="ECO:0000256" key="8">
    <source>
        <dbReference type="ARBA" id="ARBA00022989"/>
    </source>
</evidence>
<comment type="similarity">
    <text evidence="3 12">Belongs to the glycosyltransferase 10 family.</text>
</comment>
<evidence type="ECO:0000256" key="12">
    <source>
        <dbReference type="RuleBase" id="RU003832"/>
    </source>
</evidence>
<dbReference type="EC" id="2.4.1.-" evidence="12"/>
<keyword evidence="10 12" id="KW-0472">Membrane</keyword>
<evidence type="ECO:0000256" key="5">
    <source>
        <dbReference type="ARBA" id="ARBA00022679"/>
    </source>
</evidence>
<evidence type="ECO:0000259" key="14">
    <source>
        <dbReference type="Pfam" id="PF17039"/>
    </source>
</evidence>
<dbReference type="InterPro" id="IPR055270">
    <property type="entry name" value="Glyco_tran_10_C"/>
</dbReference>
<dbReference type="GO" id="GO:0032580">
    <property type="term" value="C:Golgi cisterna membrane"/>
    <property type="evidence" value="ECO:0007669"/>
    <property type="project" value="UniProtKB-SubCell"/>
</dbReference>
<protein>
    <recommendedName>
        <fullName evidence="12">Fucosyltransferase</fullName>
        <ecNumber evidence="12">2.4.1.-</ecNumber>
    </recommendedName>
</protein>
<dbReference type="Gene3D" id="3.40.50.11660">
    <property type="entry name" value="Glycosyl transferase family 10, C-terminal domain"/>
    <property type="match status" value="1"/>
</dbReference>
<name>A0A0N4ZE02_PARTI</name>
<keyword evidence="8 12" id="KW-1133">Transmembrane helix</keyword>
<evidence type="ECO:0000259" key="13">
    <source>
        <dbReference type="Pfam" id="PF00852"/>
    </source>
</evidence>
<proteinExistence type="inferred from homology"/>
<dbReference type="InterPro" id="IPR001503">
    <property type="entry name" value="Glyco_trans_10"/>
</dbReference>
<evidence type="ECO:0000313" key="16">
    <source>
        <dbReference type="WBParaSite" id="PTRK_0000583800.1"/>
    </source>
</evidence>
<evidence type="ECO:0000256" key="2">
    <source>
        <dbReference type="ARBA" id="ARBA00004922"/>
    </source>
</evidence>
<accession>A0A0N4ZE02</accession>
<dbReference type="PANTHER" id="PTHR48438">
    <property type="entry name" value="ALPHA-(1,3)-FUCOSYLTRANSFERASE C-RELATED"/>
    <property type="match status" value="1"/>
</dbReference>
<keyword evidence="7" id="KW-0735">Signal-anchor</keyword>
<comment type="pathway">
    <text evidence="2">Protein modification; protein glycosylation.</text>
</comment>